<dbReference type="PANTHER" id="PTHR31001">
    <property type="entry name" value="UNCHARACTERIZED TRANSCRIPTIONAL REGULATORY PROTEIN"/>
    <property type="match status" value="1"/>
</dbReference>
<dbReference type="SUPFAM" id="SSF57701">
    <property type="entry name" value="Zn2/Cys6 DNA-binding domain"/>
    <property type="match status" value="1"/>
</dbReference>
<dbReference type="InterPro" id="IPR050613">
    <property type="entry name" value="Sec_Metabolite_Reg"/>
</dbReference>
<dbReference type="SMART" id="SM00906">
    <property type="entry name" value="Fungal_trans"/>
    <property type="match status" value="1"/>
</dbReference>
<dbReference type="Proteomes" id="UP000800041">
    <property type="component" value="Unassembled WGS sequence"/>
</dbReference>
<keyword evidence="7" id="KW-1185">Reference proteome</keyword>
<dbReference type="CDD" id="cd12148">
    <property type="entry name" value="fungal_TF_MHR"/>
    <property type="match status" value="1"/>
</dbReference>
<evidence type="ECO:0000256" key="1">
    <source>
        <dbReference type="ARBA" id="ARBA00004123"/>
    </source>
</evidence>
<feature type="domain" description="Zn(2)-C6 fungal-type" evidence="5">
    <location>
        <begin position="12"/>
        <end position="41"/>
    </location>
</feature>
<organism evidence="6 7">
    <name type="scientific">Aulographum hederae CBS 113979</name>
    <dbReference type="NCBI Taxonomy" id="1176131"/>
    <lineage>
        <taxon>Eukaryota</taxon>
        <taxon>Fungi</taxon>
        <taxon>Dikarya</taxon>
        <taxon>Ascomycota</taxon>
        <taxon>Pezizomycotina</taxon>
        <taxon>Dothideomycetes</taxon>
        <taxon>Pleosporomycetidae</taxon>
        <taxon>Aulographales</taxon>
        <taxon>Aulographaceae</taxon>
    </lineage>
</organism>
<name>A0A6G1GNE8_9PEZI</name>
<feature type="region of interest" description="Disordered" evidence="4">
    <location>
        <begin position="640"/>
        <end position="662"/>
    </location>
</feature>
<sequence>MTRIDEDLKGYSCLPCRQRKVKCDRRAPCAHCTKTEKECSFVAPVRGKRKRTKLPKEGLHAKLKRYEELLKSYGAKIEVDEDGEESDDETASPADVDMEEDVGGEATRRSTPAVRKGVRSDDRYSLEELEDTAKLVTKGGTSRYYDSTLWSIYSLENNNQPPDVETGEALGEPNIQETEIFLADERTTFVQDLPSLLLPAQMIPNLREIYEDRVDPLTKILHLPTFCSSLTEAVQHPKDMSKPFQALAFAVYLATISSMEDRECLQLFGTSKSVMFSRYRAAARQALVNSRFLSTSSPTTLRAYAIFLNGVRNEYRSDTLFILSGIAIRLARKMGLHRDGASLGLSPFETEMRRRLWWNLVHVDYRTADLLGTRPSMDLSFGDTKPPANNEDDDFHPDMLEAPPERTGITSIASALIRCDIIETLRGFSSSETAFKGDIRWEALCSSDIPASKKDRLIAKMEDSLETKYLRYCDPSNAYHTFVSVMIRCAICKMKLFAHNPRRHLGGATKVPQAERDIIFANATKLLEYATLLQGPHRGCLKYMWQLGTSYLWNTLLFVLIEMRHRKTGPEVDRTWQLVGLVLEQYPRVFEEAAGTVYTALGKWTLEVWDEYVEAAGREGRGVVEGMGFIGKLRRLRRASTSGSGTAGTGAPGRESGVGAGRGQMQRLEGMEREREMPVFDSFEEFPDLLSFEVDPNGWSQWEQILAEEGGLVQGGSI</sequence>
<protein>
    <submittedName>
        <fullName evidence="6">Putative C6 transcription factor</fullName>
    </submittedName>
</protein>
<accession>A0A6G1GNE8</accession>
<feature type="compositionally biased region" description="Acidic residues" evidence="4">
    <location>
        <begin position="79"/>
        <end position="103"/>
    </location>
</feature>
<dbReference type="InterPro" id="IPR001138">
    <property type="entry name" value="Zn2Cys6_DnaBD"/>
</dbReference>
<dbReference type="SMART" id="SM00066">
    <property type="entry name" value="GAL4"/>
    <property type="match status" value="1"/>
</dbReference>
<evidence type="ECO:0000313" key="7">
    <source>
        <dbReference type="Proteomes" id="UP000800041"/>
    </source>
</evidence>
<dbReference type="Gene3D" id="4.10.240.10">
    <property type="entry name" value="Zn(2)-C6 fungal-type DNA-binding domain"/>
    <property type="match status" value="1"/>
</dbReference>
<evidence type="ECO:0000256" key="3">
    <source>
        <dbReference type="ARBA" id="ARBA00023242"/>
    </source>
</evidence>
<evidence type="ECO:0000256" key="2">
    <source>
        <dbReference type="ARBA" id="ARBA00022723"/>
    </source>
</evidence>
<dbReference type="GO" id="GO:0005634">
    <property type="term" value="C:nucleus"/>
    <property type="evidence" value="ECO:0007669"/>
    <property type="project" value="UniProtKB-SubCell"/>
</dbReference>
<dbReference type="Pfam" id="PF00172">
    <property type="entry name" value="Zn_clus"/>
    <property type="match status" value="1"/>
</dbReference>
<gene>
    <name evidence="6" type="ORF">K402DRAFT_457442</name>
</gene>
<keyword evidence="2" id="KW-0479">Metal-binding</keyword>
<dbReference type="InterPro" id="IPR036864">
    <property type="entry name" value="Zn2-C6_fun-type_DNA-bd_sf"/>
</dbReference>
<feature type="compositionally biased region" description="Gly residues" evidence="4">
    <location>
        <begin position="645"/>
        <end position="662"/>
    </location>
</feature>
<keyword evidence="3" id="KW-0539">Nucleus</keyword>
<dbReference type="PROSITE" id="PS00463">
    <property type="entry name" value="ZN2_CY6_FUNGAL_1"/>
    <property type="match status" value="1"/>
</dbReference>
<dbReference type="GO" id="GO:0000981">
    <property type="term" value="F:DNA-binding transcription factor activity, RNA polymerase II-specific"/>
    <property type="evidence" value="ECO:0007669"/>
    <property type="project" value="InterPro"/>
</dbReference>
<evidence type="ECO:0000256" key="4">
    <source>
        <dbReference type="SAM" id="MobiDB-lite"/>
    </source>
</evidence>
<dbReference type="Pfam" id="PF04082">
    <property type="entry name" value="Fungal_trans"/>
    <property type="match status" value="1"/>
</dbReference>
<proteinExistence type="predicted"/>
<dbReference type="EMBL" id="ML977186">
    <property type="protein sequence ID" value="KAF1982279.1"/>
    <property type="molecule type" value="Genomic_DNA"/>
</dbReference>
<dbReference type="InterPro" id="IPR007219">
    <property type="entry name" value="XnlR_reg_dom"/>
</dbReference>
<dbReference type="PANTHER" id="PTHR31001:SF85">
    <property type="entry name" value="ZN(II)2CYS6 TRANSCRIPTION FACTOR (EUROFUNG)"/>
    <property type="match status" value="1"/>
</dbReference>
<evidence type="ECO:0000259" key="5">
    <source>
        <dbReference type="PROSITE" id="PS50048"/>
    </source>
</evidence>
<dbReference type="GO" id="GO:0006351">
    <property type="term" value="P:DNA-templated transcription"/>
    <property type="evidence" value="ECO:0007669"/>
    <property type="project" value="InterPro"/>
</dbReference>
<feature type="region of interest" description="Disordered" evidence="4">
    <location>
        <begin position="77"/>
        <end position="121"/>
    </location>
</feature>
<dbReference type="GO" id="GO:0003677">
    <property type="term" value="F:DNA binding"/>
    <property type="evidence" value="ECO:0007669"/>
    <property type="project" value="InterPro"/>
</dbReference>
<dbReference type="OrthoDB" id="2269373at2759"/>
<evidence type="ECO:0000313" key="6">
    <source>
        <dbReference type="EMBL" id="KAF1982279.1"/>
    </source>
</evidence>
<dbReference type="GO" id="GO:0008270">
    <property type="term" value="F:zinc ion binding"/>
    <property type="evidence" value="ECO:0007669"/>
    <property type="project" value="InterPro"/>
</dbReference>
<dbReference type="AlphaFoldDB" id="A0A6G1GNE8"/>
<reference evidence="6" key="1">
    <citation type="journal article" date="2020" name="Stud. Mycol.">
        <title>101 Dothideomycetes genomes: a test case for predicting lifestyles and emergence of pathogens.</title>
        <authorList>
            <person name="Haridas S."/>
            <person name="Albert R."/>
            <person name="Binder M."/>
            <person name="Bloem J."/>
            <person name="Labutti K."/>
            <person name="Salamov A."/>
            <person name="Andreopoulos B."/>
            <person name="Baker S."/>
            <person name="Barry K."/>
            <person name="Bills G."/>
            <person name="Bluhm B."/>
            <person name="Cannon C."/>
            <person name="Castanera R."/>
            <person name="Culley D."/>
            <person name="Daum C."/>
            <person name="Ezra D."/>
            <person name="Gonzalez J."/>
            <person name="Henrissat B."/>
            <person name="Kuo A."/>
            <person name="Liang C."/>
            <person name="Lipzen A."/>
            <person name="Lutzoni F."/>
            <person name="Magnuson J."/>
            <person name="Mondo S."/>
            <person name="Nolan M."/>
            <person name="Ohm R."/>
            <person name="Pangilinan J."/>
            <person name="Park H.-J."/>
            <person name="Ramirez L."/>
            <person name="Alfaro M."/>
            <person name="Sun H."/>
            <person name="Tritt A."/>
            <person name="Yoshinaga Y."/>
            <person name="Zwiers L.-H."/>
            <person name="Turgeon B."/>
            <person name="Goodwin S."/>
            <person name="Spatafora J."/>
            <person name="Crous P."/>
            <person name="Grigoriev I."/>
        </authorList>
    </citation>
    <scope>NUCLEOTIDE SEQUENCE</scope>
    <source>
        <strain evidence="6">CBS 113979</strain>
    </source>
</reference>
<dbReference type="CDD" id="cd00067">
    <property type="entry name" value="GAL4"/>
    <property type="match status" value="1"/>
</dbReference>
<comment type="subcellular location">
    <subcellularLocation>
        <location evidence="1">Nucleus</location>
    </subcellularLocation>
</comment>
<dbReference type="PROSITE" id="PS50048">
    <property type="entry name" value="ZN2_CY6_FUNGAL_2"/>
    <property type="match status" value="1"/>
</dbReference>